<dbReference type="Gene3D" id="1.10.10.10">
    <property type="entry name" value="Winged helix-like DNA-binding domain superfamily/Winged helix DNA-binding domain"/>
    <property type="match status" value="1"/>
</dbReference>
<evidence type="ECO:0000256" key="2">
    <source>
        <dbReference type="ARBA" id="ARBA00023015"/>
    </source>
</evidence>
<evidence type="ECO:0000256" key="3">
    <source>
        <dbReference type="ARBA" id="ARBA00023125"/>
    </source>
</evidence>
<reference evidence="6 7" key="1">
    <citation type="journal article" date="2015" name="Genome Announc.">
        <title>Expanding the biotechnology potential of lactobacilli through comparative genomics of 213 strains and associated genera.</title>
        <authorList>
            <person name="Sun Z."/>
            <person name="Harris H.M."/>
            <person name="McCann A."/>
            <person name="Guo C."/>
            <person name="Argimon S."/>
            <person name="Zhang W."/>
            <person name="Yang X."/>
            <person name="Jeffery I.B."/>
            <person name="Cooney J.C."/>
            <person name="Kagawa T.F."/>
            <person name="Liu W."/>
            <person name="Song Y."/>
            <person name="Salvetti E."/>
            <person name="Wrobel A."/>
            <person name="Rasinkangas P."/>
            <person name="Parkhill J."/>
            <person name="Rea M.C."/>
            <person name="O'Sullivan O."/>
            <person name="Ritari J."/>
            <person name="Douillard F.P."/>
            <person name="Paul Ross R."/>
            <person name="Yang R."/>
            <person name="Briner A.E."/>
            <person name="Felis G.E."/>
            <person name="de Vos W.M."/>
            <person name="Barrangou R."/>
            <person name="Klaenhammer T.R."/>
            <person name="Caufield P.W."/>
            <person name="Cui Y."/>
            <person name="Zhang H."/>
            <person name="O'Toole P.W."/>
        </authorList>
    </citation>
    <scope>NUCLEOTIDE SEQUENCE [LARGE SCALE GENOMIC DNA]</scope>
    <source>
        <strain evidence="6 7">DSM 23365</strain>
    </source>
</reference>
<sequence length="294" mass="33149">MTFEDLQQFITVYEAKSVSSAAATLNMSQSALSKRLKAMQEELGTKLILTANRQHLTITETGERFYRFAQRETATYEQLKSEIRSYEALHRGTLRLDMIPIASQYGLTVALKSFIKHYPDINVQLTEQPGDAVLTRLQRGEIDLGILRDMQTQQLEPAQYVCQTIATDELKVVMAHDHPLAQRQSVNVRDLAGYDVVLLGAGSGVYELVTARYHEAELIPNIRLTTMHAETLLSLIQTNNWVTFLFDKTAQAFIDDRFATCGFDEPVVSQLQVAYRKNQLSRVAAQFVTEALGL</sequence>
<dbReference type="InterPro" id="IPR000847">
    <property type="entry name" value="LysR_HTH_N"/>
</dbReference>
<protein>
    <submittedName>
        <fullName evidence="6">Transcriptional regulator</fullName>
    </submittedName>
</protein>
<dbReference type="InterPro" id="IPR050950">
    <property type="entry name" value="HTH-type_LysR_regulators"/>
</dbReference>
<keyword evidence="7" id="KW-1185">Reference proteome</keyword>
<comment type="similarity">
    <text evidence="1">Belongs to the LysR transcriptional regulatory family.</text>
</comment>
<evidence type="ECO:0000256" key="1">
    <source>
        <dbReference type="ARBA" id="ARBA00009437"/>
    </source>
</evidence>
<dbReference type="Pfam" id="PF03466">
    <property type="entry name" value="LysR_substrate"/>
    <property type="match status" value="1"/>
</dbReference>
<dbReference type="STRING" id="1423804.FD14_GL000049"/>
<dbReference type="CDD" id="cd05466">
    <property type="entry name" value="PBP2_LTTR_substrate"/>
    <property type="match status" value="1"/>
</dbReference>
<accession>A0A0R2FDX9</accession>
<dbReference type="InterPro" id="IPR036390">
    <property type="entry name" value="WH_DNA-bd_sf"/>
</dbReference>
<organism evidence="6 7">
    <name type="scientific">Secundilactobacillus similis DSM 23365 = JCM 2765</name>
    <dbReference type="NCBI Taxonomy" id="1423804"/>
    <lineage>
        <taxon>Bacteria</taxon>
        <taxon>Bacillati</taxon>
        <taxon>Bacillota</taxon>
        <taxon>Bacilli</taxon>
        <taxon>Lactobacillales</taxon>
        <taxon>Lactobacillaceae</taxon>
        <taxon>Secundilactobacillus</taxon>
    </lineage>
</organism>
<dbReference type="RefSeq" id="WP_054735317.1">
    <property type="nucleotide sequence ID" value="NZ_AYZM01000006.1"/>
</dbReference>
<dbReference type="OrthoDB" id="9803735at2"/>
<evidence type="ECO:0000259" key="5">
    <source>
        <dbReference type="PROSITE" id="PS50931"/>
    </source>
</evidence>
<feature type="domain" description="HTH lysR-type" evidence="5">
    <location>
        <begin position="1"/>
        <end position="59"/>
    </location>
</feature>
<dbReference type="InterPro" id="IPR036388">
    <property type="entry name" value="WH-like_DNA-bd_sf"/>
</dbReference>
<evidence type="ECO:0000313" key="7">
    <source>
        <dbReference type="Proteomes" id="UP000051442"/>
    </source>
</evidence>
<dbReference type="AlphaFoldDB" id="A0A0R2FDX9"/>
<gene>
    <name evidence="6" type="ORF">FD14_GL000049</name>
</gene>
<comment type="caution">
    <text evidence="6">The sequence shown here is derived from an EMBL/GenBank/DDBJ whole genome shotgun (WGS) entry which is preliminary data.</text>
</comment>
<dbReference type="GO" id="GO:0003677">
    <property type="term" value="F:DNA binding"/>
    <property type="evidence" value="ECO:0007669"/>
    <property type="project" value="UniProtKB-KW"/>
</dbReference>
<evidence type="ECO:0000313" key="6">
    <source>
        <dbReference type="EMBL" id="KRN26817.1"/>
    </source>
</evidence>
<keyword evidence="3" id="KW-0238">DNA-binding</keyword>
<dbReference type="PATRIC" id="fig|1423804.4.peg.56"/>
<dbReference type="PANTHER" id="PTHR30419:SF28">
    <property type="entry name" value="HTH-TYPE TRANSCRIPTIONAL REGULATOR BSDA"/>
    <property type="match status" value="1"/>
</dbReference>
<keyword evidence="2" id="KW-0805">Transcription regulation</keyword>
<proteinExistence type="inferred from homology"/>
<dbReference type="InterPro" id="IPR005119">
    <property type="entry name" value="LysR_subst-bd"/>
</dbReference>
<dbReference type="Proteomes" id="UP000051442">
    <property type="component" value="Unassembled WGS sequence"/>
</dbReference>
<evidence type="ECO:0000256" key="4">
    <source>
        <dbReference type="ARBA" id="ARBA00023163"/>
    </source>
</evidence>
<dbReference type="PROSITE" id="PS50931">
    <property type="entry name" value="HTH_LYSR"/>
    <property type="match status" value="1"/>
</dbReference>
<dbReference type="EMBL" id="AYZM01000006">
    <property type="protein sequence ID" value="KRN26817.1"/>
    <property type="molecule type" value="Genomic_DNA"/>
</dbReference>
<dbReference type="SUPFAM" id="SSF53850">
    <property type="entry name" value="Periplasmic binding protein-like II"/>
    <property type="match status" value="1"/>
</dbReference>
<dbReference type="Pfam" id="PF00126">
    <property type="entry name" value="HTH_1"/>
    <property type="match status" value="1"/>
</dbReference>
<dbReference type="PANTHER" id="PTHR30419">
    <property type="entry name" value="HTH-TYPE TRANSCRIPTIONAL REGULATOR YBHD"/>
    <property type="match status" value="1"/>
</dbReference>
<name>A0A0R2FDX9_9LACO</name>
<keyword evidence="4" id="KW-0804">Transcription</keyword>
<dbReference type="GO" id="GO:0003700">
    <property type="term" value="F:DNA-binding transcription factor activity"/>
    <property type="evidence" value="ECO:0007669"/>
    <property type="project" value="InterPro"/>
</dbReference>
<dbReference type="GO" id="GO:0005829">
    <property type="term" value="C:cytosol"/>
    <property type="evidence" value="ECO:0007669"/>
    <property type="project" value="TreeGrafter"/>
</dbReference>
<dbReference type="SUPFAM" id="SSF46785">
    <property type="entry name" value="Winged helix' DNA-binding domain"/>
    <property type="match status" value="1"/>
</dbReference>
<dbReference type="Gene3D" id="3.40.190.290">
    <property type="match status" value="1"/>
</dbReference>